<dbReference type="eggNOG" id="ENOG5033QP1">
    <property type="taxonomic scope" value="Bacteria"/>
</dbReference>
<dbReference type="OrthoDB" id="4216285at2"/>
<keyword evidence="1" id="KW-0812">Transmembrane</keyword>
<accession>A0A066YSZ2</accession>
<dbReference type="HOGENOM" id="CLU_1978547_0_0_11"/>
<organism evidence="2 3">
    <name type="scientific">Kitasatospora cheerisanensis KCTC 2395</name>
    <dbReference type="NCBI Taxonomy" id="1348663"/>
    <lineage>
        <taxon>Bacteria</taxon>
        <taxon>Bacillati</taxon>
        <taxon>Actinomycetota</taxon>
        <taxon>Actinomycetes</taxon>
        <taxon>Kitasatosporales</taxon>
        <taxon>Streptomycetaceae</taxon>
        <taxon>Kitasatospora</taxon>
    </lineage>
</organism>
<dbReference type="Proteomes" id="UP000027178">
    <property type="component" value="Unassembled WGS sequence"/>
</dbReference>
<feature type="transmembrane region" description="Helical" evidence="1">
    <location>
        <begin position="96"/>
        <end position="123"/>
    </location>
</feature>
<protein>
    <submittedName>
        <fullName evidence="2">Uncharacterized protein</fullName>
    </submittedName>
</protein>
<feature type="transmembrane region" description="Helical" evidence="1">
    <location>
        <begin position="53"/>
        <end position="75"/>
    </location>
</feature>
<dbReference type="RefSeq" id="WP_051653418.1">
    <property type="nucleotide sequence ID" value="NZ_KK853997.1"/>
</dbReference>
<gene>
    <name evidence="2" type="ORF">KCH_52550</name>
</gene>
<name>A0A066YSZ2_9ACTN</name>
<dbReference type="AlphaFoldDB" id="A0A066YSZ2"/>
<keyword evidence="1" id="KW-0472">Membrane</keyword>
<proteinExistence type="predicted"/>
<comment type="caution">
    <text evidence="2">The sequence shown here is derived from an EMBL/GenBank/DDBJ whole genome shotgun (WGS) entry which is preliminary data.</text>
</comment>
<dbReference type="PATRIC" id="fig|1348663.4.peg.5086"/>
<keyword evidence="3" id="KW-1185">Reference proteome</keyword>
<evidence type="ECO:0000313" key="3">
    <source>
        <dbReference type="Proteomes" id="UP000027178"/>
    </source>
</evidence>
<feature type="transmembrane region" description="Helical" evidence="1">
    <location>
        <begin position="21"/>
        <end position="41"/>
    </location>
</feature>
<sequence length="126" mass="12954">MIRRPAPLRLLSGRALTAQSHRLGAPLAVLTAISALLLVAGRNWAREDAEVPVLTLVEGLLILACTVAAVAARLLELRSERRPTAAALDRLGAPAGLLTGTVVLRALGAGTVLLVTGGLTLALCPL</sequence>
<keyword evidence="1" id="KW-1133">Transmembrane helix</keyword>
<reference evidence="2 3" key="1">
    <citation type="submission" date="2014-05" db="EMBL/GenBank/DDBJ databases">
        <title>Draft Genome Sequence of Kitasatospora cheerisanensis KCTC 2395.</title>
        <authorList>
            <person name="Nam D.H."/>
        </authorList>
    </citation>
    <scope>NUCLEOTIDE SEQUENCE [LARGE SCALE GENOMIC DNA]</scope>
    <source>
        <strain evidence="2 3">KCTC 2395</strain>
    </source>
</reference>
<evidence type="ECO:0000256" key="1">
    <source>
        <dbReference type="SAM" id="Phobius"/>
    </source>
</evidence>
<evidence type="ECO:0000313" key="2">
    <source>
        <dbReference type="EMBL" id="KDN83109.1"/>
    </source>
</evidence>
<dbReference type="EMBL" id="JNBY01000096">
    <property type="protein sequence ID" value="KDN83109.1"/>
    <property type="molecule type" value="Genomic_DNA"/>
</dbReference>